<feature type="transmembrane region" description="Helical" evidence="7">
    <location>
        <begin position="407"/>
        <end position="427"/>
    </location>
</feature>
<evidence type="ECO:0000313" key="9">
    <source>
        <dbReference type="EMBL" id="MFC4007864.1"/>
    </source>
</evidence>
<accession>A0ABV8G418</accession>
<reference evidence="10" key="1">
    <citation type="journal article" date="2019" name="Int. J. Syst. Evol. Microbiol.">
        <title>The Global Catalogue of Microorganisms (GCM) 10K type strain sequencing project: providing services to taxonomists for standard genome sequencing and annotation.</title>
        <authorList>
            <consortium name="The Broad Institute Genomics Platform"/>
            <consortium name="The Broad Institute Genome Sequencing Center for Infectious Disease"/>
            <person name="Wu L."/>
            <person name="Ma J."/>
        </authorList>
    </citation>
    <scope>NUCLEOTIDE SEQUENCE [LARGE SCALE GENOMIC DNA]</scope>
    <source>
        <strain evidence="10">TBRC 1276</strain>
    </source>
</reference>
<evidence type="ECO:0000256" key="3">
    <source>
        <dbReference type="ARBA" id="ARBA00022692"/>
    </source>
</evidence>
<feature type="transmembrane region" description="Helical" evidence="7">
    <location>
        <begin position="362"/>
        <end position="386"/>
    </location>
</feature>
<dbReference type="InterPro" id="IPR050250">
    <property type="entry name" value="Macrolide_Exporter_MacB"/>
</dbReference>
<feature type="transmembrane region" description="Helical" evidence="7">
    <location>
        <begin position="21"/>
        <end position="43"/>
    </location>
</feature>
<feature type="transmembrane region" description="Helical" evidence="7">
    <location>
        <begin position="483"/>
        <end position="503"/>
    </location>
</feature>
<evidence type="ECO:0000256" key="5">
    <source>
        <dbReference type="ARBA" id="ARBA00023136"/>
    </source>
</evidence>
<dbReference type="PANTHER" id="PTHR30572">
    <property type="entry name" value="MEMBRANE COMPONENT OF TRANSPORTER-RELATED"/>
    <property type="match status" value="1"/>
</dbReference>
<evidence type="ECO:0000313" key="10">
    <source>
        <dbReference type="Proteomes" id="UP001595851"/>
    </source>
</evidence>
<feature type="domain" description="ABC3 transporter permease C-terminal" evidence="8">
    <location>
        <begin position="282"/>
        <end position="392"/>
    </location>
</feature>
<keyword evidence="4 7" id="KW-1133">Transmembrane helix</keyword>
<comment type="subcellular location">
    <subcellularLocation>
        <location evidence="1">Cell membrane</location>
        <topology evidence="1">Multi-pass membrane protein</topology>
    </subcellularLocation>
</comment>
<dbReference type="Pfam" id="PF02687">
    <property type="entry name" value="FtsX"/>
    <property type="match status" value="1"/>
</dbReference>
<keyword evidence="5 7" id="KW-0472">Membrane</keyword>
<comment type="similarity">
    <text evidence="6">Belongs to the ABC-4 integral membrane protein family.</text>
</comment>
<feature type="transmembrane region" description="Helical" evidence="7">
    <location>
        <begin position="433"/>
        <end position="454"/>
    </location>
</feature>
<name>A0ABV8G418_9ACTN</name>
<sequence length="853" mass="89075">MSAFRAALRISRRDALRFKGRTALIMIMICLPVLTITAVLTMAETTSLTPREELPSQLGPVADARIMSHFHRTAIRQDPAGRFGNQEDTGKQPPPWTTAEVNALLPGRLLPIQEHQTEALLSDGLDMINVLEADLRDPLAAGIRPLAEGRIPVTDDEVAVTPGLLDRGVRLGSTLKVTRQAKPLRVVGVVENPNQPGIAELVSQPGAILRDKRDGLGTGWLIDTPSPVQWSDVRRLNQAGLRVASRAVIESPRTDQYDYRHSNSDEQIAIAIAVVLIVTETTLLAGPAFAVGLRRRRRELATIAAQGGSARHLRAIVLADGVVLGGLAAVIGVVLGIGAGAASETVLARRLDWQSAPLDIPWVQVLGVAALGLISALAAALVPAVQAARQNPAQVLAGRPGEVRDRAGRPVLGLVLVVLGLGAMAVAVRGREVAVVAASTVVLFGLIALMPWLVRFTGRLARRLPLPARLSVRDAARHRVRTASAAAAVMAATMAAVTAGIAYNSEAMLRDANRTFDIPPGALLVYADDLDDAGWAALRAEAQTRLPGASLVPGLATTDAAGRGVMLSALWKGKADCGDCTISPSKMAIGDARLLAFLQGRQDPGAAAALAAGKAVAFDSRLVRDGKVTLATERYDGDKVTTSRLAEVPAVVATGADIRQSGLLLPASAVTAAGLKTTERRMYTMYRPDDFQRLQRGLNAVTDKAIISFNTGDDGSLVVLLSAALLAALVLVLGGTFAATGLAAADMRADLDTLSAVGGRPRTRKLVVAAQAGYIAGLGAVPGLLGGVVAGIAVTVPMPGWGSSRGVGIEIGPTTVAVPWLFLAALVVGLPLLAALLAGLFTRTRPTLARRVV</sequence>
<organism evidence="9 10">
    <name type="scientific">Nonomuraea purpurea</name>
    <dbReference type="NCBI Taxonomy" id="1849276"/>
    <lineage>
        <taxon>Bacteria</taxon>
        <taxon>Bacillati</taxon>
        <taxon>Actinomycetota</taxon>
        <taxon>Actinomycetes</taxon>
        <taxon>Streptosporangiales</taxon>
        <taxon>Streptosporangiaceae</taxon>
        <taxon>Nonomuraea</taxon>
    </lineage>
</organism>
<feature type="transmembrane region" description="Helical" evidence="7">
    <location>
        <begin position="816"/>
        <end position="841"/>
    </location>
</feature>
<feature type="transmembrane region" description="Helical" evidence="7">
    <location>
        <begin position="268"/>
        <end position="293"/>
    </location>
</feature>
<dbReference type="EMBL" id="JBHSBI010000005">
    <property type="protein sequence ID" value="MFC4007864.1"/>
    <property type="molecule type" value="Genomic_DNA"/>
</dbReference>
<evidence type="ECO:0000256" key="2">
    <source>
        <dbReference type="ARBA" id="ARBA00022475"/>
    </source>
</evidence>
<protein>
    <submittedName>
        <fullName evidence="9">FtsX-like permease family protein</fullName>
    </submittedName>
</protein>
<dbReference type="PANTHER" id="PTHR30572:SF4">
    <property type="entry name" value="ABC TRANSPORTER PERMEASE YTRF"/>
    <property type="match status" value="1"/>
</dbReference>
<gene>
    <name evidence="9" type="ORF">ACFOY2_11560</name>
</gene>
<evidence type="ECO:0000259" key="8">
    <source>
        <dbReference type="Pfam" id="PF02687"/>
    </source>
</evidence>
<evidence type="ECO:0000256" key="4">
    <source>
        <dbReference type="ARBA" id="ARBA00022989"/>
    </source>
</evidence>
<evidence type="ECO:0000256" key="6">
    <source>
        <dbReference type="ARBA" id="ARBA00038076"/>
    </source>
</evidence>
<keyword evidence="2" id="KW-1003">Cell membrane</keyword>
<evidence type="ECO:0000256" key="7">
    <source>
        <dbReference type="SAM" id="Phobius"/>
    </source>
</evidence>
<keyword evidence="10" id="KW-1185">Reference proteome</keyword>
<feature type="transmembrane region" description="Helical" evidence="7">
    <location>
        <begin position="717"/>
        <end position="745"/>
    </location>
</feature>
<dbReference type="RefSeq" id="WP_379527966.1">
    <property type="nucleotide sequence ID" value="NZ_JBHSBI010000005.1"/>
</dbReference>
<comment type="caution">
    <text evidence="9">The sequence shown here is derived from an EMBL/GenBank/DDBJ whole genome shotgun (WGS) entry which is preliminary data.</text>
</comment>
<keyword evidence="3 7" id="KW-0812">Transmembrane</keyword>
<feature type="transmembrane region" description="Helical" evidence="7">
    <location>
        <begin position="766"/>
        <end position="796"/>
    </location>
</feature>
<evidence type="ECO:0000256" key="1">
    <source>
        <dbReference type="ARBA" id="ARBA00004651"/>
    </source>
</evidence>
<dbReference type="Proteomes" id="UP001595851">
    <property type="component" value="Unassembled WGS sequence"/>
</dbReference>
<dbReference type="InterPro" id="IPR003838">
    <property type="entry name" value="ABC3_permease_C"/>
</dbReference>
<feature type="transmembrane region" description="Helical" evidence="7">
    <location>
        <begin position="313"/>
        <end position="342"/>
    </location>
</feature>
<proteinExistence type="inferred from homology"/>